<evidence type="ECO:0000313" key="4">
    <source>
        <dbReference type="Proteomes" id="UP000076738"/>
    </source>
</evidence>
<feature type="domain" description="Amidase" evidence="2">
    <location>
        <begin position="95"/>
        <end position="557"/>
    </location>
</feature>
<keyword evidence="1" id="KW-1133">Transmembrane helix</keyword>
<dbReference type="STRING" id="1330018.A0A167R9X7"/>
<feature type="transmembrane region" description="Helical" evidence="1">
    <location>
        <begin position="41"/>
        <end position="66"/>
    </location>
</feature>
<gene>
    <name evidence="3" type="ORF">CALVIDRAFT_493118</name>
</gene>
<dbReference type="OrthoDB" id="566138at2759"/>
<dbReference type="Gene3D" id="3.90.1300.10">
    <property type="entry name" value="Amidase signature (AS) domain"/>
    <property type="match status" value="1"/>
</dbReference>
<keyword evidence="4" id="KW-1185">Reference proteome</keyword>
<evidence type="ECO:0000313" key="3">
    <source>
        <dbReference type="EMBL" id="KZP00704.1"/>
    </source>
</evidence>
<keyword evidence="1" id="KW-0812">Transmembrane</keyword>
<dbReference type="PANTHER" id="PTHR42678">
    <property type="entry name" value="AMIDASE"/>
    <property type="match status" value="1"/>
</dbReference>
<keyword evidence="1" id="KW-0472">Membrane</keyword>
<organism evidence="3 4">
    <name type="scientific">Calocera viscosa (strain TUFC12733)</name>
    <dbReference type="NCBI Taxonomy" id="1330018"/>
    <lineage>
        <taxon>Eukaryota</taxon>
        <taxon>Fungi</taxon>
        <taxon>Dikarya</taxon>
        <taxon>Basidiomycota</taxon>
        <taxon>Agaricomycotina</taxon>
        <taxon>Dacrymycetes</taxon>
        <taxon>Dacrymycetales</taxon>
        <taxon>Dacrymycetaceae</taxon>
        <taxon>Calocera</taxon>
    </lineage>
</organism>
<reference evidence="3 4" key="1">
    <citation type="journal article" date="2016" name="Mol. Biol. Evol.">
        <title>Comparative Genomics of Early-Diverging Mushroom-Forming Fungi Provides Insights into the Origins of Lignocellulose Decay Capabilities.</title>
        <authorList>
            <person name="Nagy L.G."/>
            <person name="Riley R."/>
            <person name="Tritt A."/>
            <person name="Adam C."/>
            <person name="Daum C."/>
            <person name="Floudas D."/>
            <person name="Sun H."/>
            <person name="Yadav J.S."/>
            <person name="Pangilinan J."/>
            <person name="Larsson K.H."/>
            <person name="Matsuura K."/>
            <person name="Barry K."/>
            <person name="Labutti K."/>
            <person name="Kuo R."/>
            <person name="Ohm R.A."/>
            <person name="Bhattacharya S.S."/>
            <person name="Shirouzu T."/>
            <person name="Yoshinaga Y."/>
            <person name="Martin F.M."/>
            <person name="Grigoriev I.V."/>
            <person name="Hibbett D.S."/>
        </authorList>
    </citation>
    <scope>NUCLEOTIDE SEQUENCE [LARGE SCALE GENOMIC DNA]</scope>
    <source>
        <strain evidence="3 4">TUFC12733</strain>
    </source>
</reference>
<evidence type="ECO:0000256" key="1">
    <source>
        <dbReference type="SAM" id="Phobius"/>
    </source>
</evidence>
<dbReference type="EMBL" id="KV417268">
    <property type="protein sequence ID" value="KZP00704.1"/>
    <property type="molecule type" value="Genomic_DNA"/>
</dbReference>
<accession>A0A167R9X7</accession>
<evidence type="ECO:0000259" key="2">
    <source>
        <dbReference type="Pfam" id="PF01425"/>
    </source>
</evidence>
<protein>
    <submittedName>
        <fullName evidence="3">Amidase signature enzyme</fullName>
    </submittedName>
</protein>
<sequence length="620" mass="66539">MALPQYSLMDLLTEGSNSRLGAQEKGALASPPKPQQRRRTLLARIVLACFTGLALLCVVLGSTAAFSSPELPDLLDASISELQAGLERGDFTSVDLVNSYLARIEEVNLRGPALRAVIETNPIALSQAAALDWERTLYGARSPLHGIPIIVKDNIATLASEGMNTTAGSWALLGSIVPGDATVVEKLRKKGAIILGKANLSEFSHARGQLASGWSGRGGQCTNPYFPMADPCGSSAGSGVVSAIGLAAAALGTETDGSIVCPSQHSNLVGVKPTVGLTSRWGVIPISEHQDTIGPMTRWVSDAASILSIMSGRDVRDNYTLAAPALVPDYSKALDRFALKGARIGIPRKAFMEANYTGTDEYVHQVFEQAIQIIKQLGATIVDPADLPSAYDLVHSKRETAVCDTDMKIDLNRYLANLVEVPSGVRTLEELIKWNEDHAELELPENYTSQSSLIAAQETTGFNASYYQMLHEDYRMGRENGIDYALKAYNLDALLLPSTGRTTQAPAIAGYPIITVPLGFYPANVTIKSTGPVTVYPAPGVPFGLSFLGTAYSEYTLMGFAYAFEQKTMTRLTGKPYAIPQTQLADFVTSGSSRSRRAMHSTLKLLLKPVRTLLSVCFSL</sequence>
<dbReference type="AlphaFoldDB" id="A0A167R9X7"/>
<dbReference type="InterPro" id="IPR036928">
    <property type="entry name" value="AS_sf"/>
</dbReference>
<dbReference type="InterPro" id="IPR023631">
    <property type="entry name" value="Amidase_dom"/>
</dbReference>
<name>A0A167R9X7_CALVF</name>
<dbReference type="PANTHER" id="PTHR42678:SF34">
    <property type="entry name" value="OS04G0183300 PROTEIN"/>
    <property type="match status" value="1"/>
</dbReference>
<proteinExistence type="predicted"/>
<dbReference type="Proteomes" id="UP000076738">
    <property type="component" value="Unassembled WGS sequence"/>
</dbReference>
<dbReference type="Pfam" id="PF01425">
    <property type="entry name" value="Amidase"/>
    <property type="match status" value="1"/>
</dbReference>
<dbReference type="SUPFAM" id="SSF75304">
    <property type="entry name" value="Amidase signature (AS) enzymes"/>
    <property type="match status" value="1"/>
</dbReference>